<comment type="caution">
    <text evidence="2">The sequence shown here is derived from an EMBL/GenBank/DDBJ whole genome shotgun (WGS) entry which is preliminary data.</text>
</comment>
<feature type="region of interest" description="Disordered" evidence="1">
    <location>
        <begin position="460"/>
        <end position="484"/>
    </location>
</feature>
<keyword evidence="3" id="KW-1185">Reference proteome</keyword>
<organism evidence="2 3">
    <name type="scientific">Cyanidiococcus yangmingshanensis</name>
    <dbReference type="NCBI Taxonomy" id="2690220"/>
    <lineage>
        <taxon>Eukaryota</taxon>
        <taxon>Rhodophyta</taxon>
        <taxon>Bangiophyceae</taxon>
        <taxon>Cyanidiales</taxon>
        <taxon>Cyanidiaceae</taxon>
        <taxon>Cyanidiococcus</taxon>
    </lineage>
</organism>
<feature type="region of interest" description="Disordered" evidence="1">
    <location>
        <begin position="87"/>
        <end position="134"/>
    </location>
</feature>
<evidence type="ECO:0000313" key="3">
    <source>
        <dbReference type="Proteomes" id="UP000530660"/>
    </source>
</evidence>
<dbReference type="OrthoDB" id="10630886at2759"/>
<accession>A0A7J7IR49</accession>
<feature type="region of interest" description="Disordered" evidence="1">
    <location>
        <begin position="1"/>
        <end position="22"/>
    </location>
</feature>
<dbReference type="EMBL" id="VWRR01000001">
    <property type="protein sequence ID" value="KAF6005210.1"/>
    <property type="molecule type" value="Genomic_DNA"/>
</dbReference>
<name>A0A7J7IR49_9RHOD</name>
<dbReference type="AlphaFoldDB" id="A0A7J7IR49"/>
<protein>
    <submittedName>
        <fullName evidence="2">Uncharacterized protein</fullName>
    </submittedName>
</protein>
<feature type="compositionally biased region" description="Basic and acidic residues" evidence="1">
    <location>
        <begin position="460"/>
        <end position="476"/>
    </location>
</feature>
<feature type="compositionally biased region" description="Polar residues" evidence="1">
    <location>
        <begin position="122"/>
        <end position="134"/>
    </location>
</feature>
<feature type="region of interest" description="Disordered" evidence="1">
    <location>
        <begin position="408"/>
        <end position="428"/>
    </location>
</feature>
<evidence type="ECO:0000313" key="2">
    <source>
        <dbReference type="EMBL" id="KAF6005210.1"/>
    </source>
</evidence>
<feature type="region of interest" description="Disordered" evidence="1">
    <location>
        <begin position="162"/>
        <end position="191"/>
    </location>
</feature>
<gene>
    <name evidence="2" type="ORF">F1559_002567</name>
</gene>
<feature type="region of interest" description="Disordered" evidence="1">
    <location>
        <begin position="506"/>
        <end position="535"/>
    </location>
</feature>
<feature type="compositionally biased region" description="Polar residues" evidence="1">
    <location>
        <begin position="182"/>
        <end position="191"/>
    </location>
</feature>
<evidence type="ECO:0000256" key="1">
    <source>
        <dbReference type="SAM" id="MobiDB-lite"/>
    </source>
</evidence>
<dbReference type="Proteomes" id="UP000530660">
    <property type="component" value="Unassembled WGS sequence"/>
</dbReference>
<feature type="compositionally biased region" description="Basic and acidic residues" evidence="1">
    <location>
        <begin position="104"/>
        <end position="119"/>
    </location>
</feature>
<reference evidence="2 3" key="1">
    <citation type="journal article" date="2020" name="J. Phycol.">
        <title>Comparative genome analysis reveals Cyanidiococcus gen. nov., a new extremophilic red algal genus sister to Cyanidioschyzon (Cyanidioschyzonaceae, Rhodophyta).</title>
        <authorList>
            <person name="Liu S.-L."/>
            <person name="Chiang Y.-R."/>
            <person name="Yoon H.S."/>
            <person name="Fu H.-Y."/>
        </authorList>
    </citation>
    <scope>NUCLEOTIDE SEQUENCE [LARGE SCALE GENOMIC DNA]</scope>
    <source>
        <strain evidence="2 3">THAL066</strain>
    </source>
</reference>
<sequence length="613" mass="66445">MISTANARESSSSLSPLTPGTKACSTERTLLSGDEWATSSDWDAWSTDCATYACLWRDDSTLCSLWSVDERDCQQVELFASTERTAPTFASPAQPNASRIGDLSSKERRLSRCGEKDMAESEASSPPDTLTGGSNLLALTEHTVHTAGGGVISVRFRDEKTPKARANSGLDHPGEPAMQATKALSSQDEQSIRNSAFDATTASVAGRSRSALGSASASQFFGGIPVEALQADKTGPPDSALTSDAFSQSVSSSAAICEQNSGRSIYGRRVHAPLTLETVENDSESRLKIDWQGPVFVEKRSSNMQPSELSFDSRRLDDLSSLDIGVDEAERVISRSVVPPSMLEAESALQCGEWLDEWSVFSNELCTSVNASSSSQTRVSRTIPEPSFMVIRHAVGSQVNHDAKYRQGLPAPASEDLSENGDAGTKRSGWENFEAKHIPTFKCSPQVNGSNEESRFLHHETELDSSDMRGAREGSSLKRSSTWMDSADVQTATARVMQNQANISFPSLRPSHAVPARKRTRQTNGALGHKSHSRMSLPPLRMSVQAQAGGYDQADLGSKRALRNFVVNRIGGFRRSIPMFTEAGPFWHLERETCLSMQAISATDSIFSSKPRI</sequence>
<proteinExistence type="predicted"/>